<gene>
    <name evidence="1" type="ORF">SAMN05192534_1295</name>
</gene>
<dbReference type="EMBL" id="FNDK01000029">
    <property type="protein sequence ID" value="SDI25921.1"/>
    <property type="molecule type" value="Genomic_DNA"/>
</dbReference>
<sequence length="90" mass="10973">MTDKEHALTLQLEELTRKVKIQDKMIEKYKYFVNVVYESETWEYSIYDEIPDDTWIALDKRDYEKIMQALAELDEIRPWKMPLEKRLGGR</sequence>
<dbReference type="OrthoDB" id="2974007at2"/>
<dbReference type="AlphaFoldDB" id="A0A1G8J471"/>
<evidence type="ECO:0000313" key="1">
    <source>
        <dbReference type="EMBL" id="SDI25921.1"/>
    </source>
</evidence>
<dbReference type="Proteomes" id="UP000199163">
    <property type="component" value="Unassembled WGS sequence"/>
</dbReference>
<organism evidence="1 2">
    <name type="scientific">Alteribacillus persepolensis</name>
    <dbReference type="NCBI Taxonomy" id="568899"/>
    <lineage>
        <taxon>Bacteria</taxon>
        <taxon>Bacillati</taxon>
        <taxon>Bacillota</taxon>
        <taxon>Bacilli</taxon>
        <taxon>Bacillales</taxon>
        <taxon>Bacillaceae</taxon>
        <taxon>Alteribacillus</taxon>
    </lineage>
</organism>
<reference evidence="1 2" key="1">
    <citation type="submission" date="2016-10" db="EMBL/GenBank/DDBJ databases">
        <authorList>
            <person name="de Groot N.N."/>
        </authorList>
    </citation>
    <scope>NUCLEOTIDE SEQUENCE [LARGE SCALE GENOMIC DNA]</scope>
    <source>
        <strain evidence="1 2">DSM 21632</strain>
    </source>
</reference>
<evidence type="ECO:0000313" key="2">
    <source>
        <dbReference type="Proteomes" id="UP000199163"/>
    </source>
</evidence>
<dbReference type="STRING" id="568899.SAMN05192534_1295"/>
<proteinExistence type="predicted"/>
<protein>
    <submittedName>
        <fullName evidence="1">Uncharacterized protein</fullName>
    </submittedName>
</protein>
<accession>A0A1G8J471</accession>
<keyword evidence="2" id="KW-1185">Reference proteome</keyword>
<dbReference type="RefSeq" id="WP_091276182.1">
    <property type="nucleotide sequence ID" value="NZ_FNDK01000029.1"/>
</dbReference>
<name>A0A1G8J471_9BACI</name>